<dbReference type="SUPFAM" id="SSF55729">
    <property type="entry name" value="Acyl-CoA N-acyltransferases (Nat)"/>
    <property type="match status" value="1"/>
</dbReference>
<evidence type="ECO:0008006" key="3">
    <source>
        <dbReference type="Google" id="ProtNLM"/>
    </source>
</evidence>
<evidence type="ECO:0000313" key="2">
    <source>
        <dbReference type="Proteomes" id="UP000241848"/>
    </source>
</evidence>
<name>A0A2T2WMQ2_9FIRM</name>
<dbReference type="CDD" id="cd04301">
    <property type="entry name" value="NAT_SF"/>
    <property type="match status" value="1"/>
</dbReference>
<dbReference type="InterPro" id="IPR016181">
    <property type="entry name" value="Acyl_CoA_acyltransferase"/>
</dbReference>
<organism evidence="1 2">
    <name type="scientific">Sulfobacillus acidophilus</name>
    <dbReference type="NCBI Taxonomy" id="53633"/>
    <lineage>
        <taxon>Bacteria</taxon>
        <taxon>Bacillati</taxon>
        <taxon>Bacillota</taxon>
        <taxon>Clostridia</taxon>
        <taxon>Eubacteriales</taxon>
        <taxon>Clostridiales Family XVII. Incertae Sedis</taxon>
        <taxon>Sulfobacillus</taxon>
    </lineage>
</organism>
<protein>
    <recommendedName>
        <fullName evidence="3">N-acetyltransferase domain-containing protein</fullName>
    </recommendedName>
</protein>
<accession>A0A2T2WMQ2</accession>
<evidence type="ECO:0000313" key="1">
    <source>
        <dbReference type="EMBL" id="PSR23493.1"/>
    </source>
</evidence>
<sequence>MESGEWLVKLRPLNVAEDVNLALSWYADPEVLYFSEGANAGRFDAARVERMYRWLLHKGRVFIVEVFDEGWRAVGDVALCPELMPIVIGDPQYRNRGVGTQVLCLLIEEARRSGWTKLVAHKVYRYNTPPCGYLRSANLCRAVRGSRLTGSHLCAMKRFSSIQVTGTVVLYVLARAN</sequence>
<comment type="caution">
    <text evidence="1">The sequence shown here is derived from an EMBL/GenBank/DDBJ whole genome shotgun (WGS) entry which is preliminary data.</text>
</comment>
<proteinExistence type="predicted"/>
<dbReference type="EMBL" id="PXYV01000005">
    <property type="protein sequence ID" value="PSR23493.1"/>
    <property type="molecule type" value="Genomic_DNA"/>
</dbReference>
<gene>
    <name evidence="1" type="ORF">C7B45_02850</name>
</gene>
<dbReference type="Proteomes" id="UP000241848">
    <property type="component" value="Unassembled WGS sequence"/>
</dbReference>
<dbReference type="AlphaFoldDB" id="A0A2T2WMQ2"/>
<dbReference type="Gene3D" id="3.40.630.30">
    <property type="match status" value="1"/>
</dbReference>
<reference evidence="1 2" key="1">
    <citation type="journal article" date="2014" name="BMC Genomics">
        <title>Comparison of environmental and isolate Sulfobacillus genomes reveals diverse carbon, sulfur, nitrogen, and hydrogen metabolisms.</title>
        <authorList>
            <person name="Justice N.B."/>
            <person name="Norman A."/>
            <person name="Brown C.T."/>
            <person name="Singh A."/>
            <person name="Thomas B.C."/>
            <person name="Banfield J.F."/>
        </authorList>
    </citation>
    <scope>NUCLEOTIDE SEQUENCE [LARGE SCALE GENOMIC DNA]</scope>
    <source>
        <strain evidence="1">AMDSBA3</strain>
    </source>
</reference>